<dbReference type="PANTHER" id="PTHR44757:SF2">
    <property type="entry name" value="BIOFILM ARCHITECTURE MAINTENANCE PROTEIN MBAA"/>
    <property type="match status" value="1"/>
</dbReference>
<evidence type="ECO:0000259" key="2">
    <source>
        <dbReference type="Pfam" id="PF00990"/>
    </source>
</evidence>
<gene>
    <name evidence="3" type="ORF">AVDCRST_MAG66-480</name>
</gene>
<feature type="transmembrane region" description="Helical" evidence="1">
    <location>
        <begin position="6"/>
        <end position="33"/>
    </location>
</feature>
<dbReference type="Pfam" id="PF00990">
    <property type="entry name" value="GGDEF"/>
    <property type="match status" value="1"/>
</dbReference>
<keyword evidence="1" id="KW-0472">Membrane</keyword>
<reference evidence="3" key="1">
    <citation type="submission" date="2020-02" db="EMBL/GenBank/DDBJ databases">
        <authorList>
            <person name="Meier V. D."/>
        </authorList>
    </citation>
    <scope>NUCLEOTIDE SEQUENCE</scope>
    <source>
        <strain evidence="3">AVDCRST_MAG66</strain>
    </source>
</reference>
<evidence type="ECO:0000313" key="3">
    <source>
        <dbReference type="EMBL" id="CAA9383959.1"/>
    </source>
</evidence>
<keyword evidence="1" id="KW-0812">Transmembrane</keyword>
<dbReference type="InterPro" id="IPR052155">
    <property type="entry name" value="Biofilm_reg_signaling"/>
</dbReference>
<dbReference type="PANTHER" id="PTHR44757">
    <property type="entry name" value="DIGUANYLATE CYCLASE DGCP"/>
    <property type="match status" value="1"/>
</dbReference>
<keyword evidence="1" id="KW-1133">Transmembrane helix</keyword>
<sequence length="146" mass="15342">GALVVAAAAAAAGGAGVDGVTVALVVVLVGLVLGRQYAAVRENQHLAVALQQRERELAHLAFHDGLTGLANRALFLDQLGNTLDRTQRGAVSGGRRATVVYCDLDGFKAVDDASGTRWATRCWCGWRSGWAVRCGARRRHPGPAGR</sequence>
<accession>A0A6J4NCH8</accession>
<dbReference type="SUPFAM" id="SSF55073">
    <property type="entry name" value="Nucleotide cyclase"/>
    <property type="match status" value="1"/>
</dbReference>
<feature type="domain" description="GGDEF" evidence="2">
    <location>
        <begin position="61"/>
        <end position="117"/>
    </location>
</feature>
<name>A0A6J4NCH8_9PSEU</name>
<dbReference type="EMBL" id="CADCUS010000068">
    <property type="protein sequence ID" value="CAA9383959.1"/>
    <property type="molecule type" value="Genomic_DNA"/>
</dbReference>
<dbReference type="InterPro" id="IPR029787">
    <property type="entry name" value="Nucleotide_cyclase"/>
</dbReference>
<dbReference type="InterPro" id="IPR000160">
    <property type="entry name" value="GGDEF_dom"/>
</dbReference>
<evidence type="ECO:0000256" key="1">
    <source>
        <dbReference type="SAM" id="Phobius"/>
    </source>
</evidence>
<organism evidence="3">
    <name type="scientific">uncultured Pseudonocardia sp</name>
    <dbReference type="NCBI Taxonomy" id="211455"/>
    <lineage>
        <taxon>Bacteria</taxon>
        <taxon>Bacillati</taxon>
        <taxon>Actinomycetota</taxon>
        <taxon>Actinomycetes</taxon>
        <taxon>Pseudonocardiales</taxon>
        <taxon>Pseudonocardiaceae</taxon>
        <taxon>Pseudonocardia</taxon>
        <taxon>environmental samples</taxon>
    </lineage>
</organism>
<dbReference type="Gene3D" id="3.30.70.270">
    <property type="match status" value="1"/>
</dbReference>
<dbReference type="InterPro" id="IPR043128">
    <property type="entry name" value="Rev_trsase/Diguanyl_cyclase"/>
</dbReference>
<dbReference type="AlphaFoldDB" id="A0A6J4NCH8"/>
<protein>
    <submittedName>
        <fullName evidence="3">Diguanylate cyclase/phosphodiesterase (GGDEF &amp; EAL domains) with PAS/PAC sensor(S)</fullName>
    </submittedName>
</protein>
<feature type="non-terminal residue" evidence="3">
    <location>
        <position position="1"/>
    </location>
</feature>
<proteinExistence type="predicted"/>